<gene>
    <name evidence="8" type="ORF">RRG08_002582</name>
</gene>
<evidence type="ECO:0000256" key="5">
    <source>
        <dbReference type="ARBA" id="ARBA00093776"/>
    </source>
</evidence>
<comment type="caution">
    <text evidence="8">The sequence shown here is derived from an EMBL/GenBank/DDBJ whole genome shotgun (WGS) entry which is preliminary data.</text>
</comment>
<evidence type="ECO:0000256" key="6">
    <source>
        <dbReference type="SAM" id="MobiDB-lite"/>
    </source>
</evidence>
<evidence type="ECO:0000313" key="8">
    <source>
        <dbReference type="EMBL" id="KAK3732974.1"/>
    </source>
</evidence>
<proteinExistence type="inferred from homology"/>
<keyword evidence="4 7" id="KW-0472">Membrane</keyword>
<evidence type="ECO:0000256" key="1">
    <source>
        <dbReference type="ARBA" id="ARBA00004141"/>
    </source>
</evidence>
<dbReference type="EMBL" id="JAWDGP010006922">
    <property type="protein sequence ID" value="KAK3732974.1"/>
    <property type="molecule type" value="Genomic_DNA"/>
</dbReference>
<keyword evidence="3 7" id="KW-1133">Transmembrane helix</keyword>
<keyword evidence="2 7" id="KW-0812">Transmembrane</keyword>
<feature type="transmembrane region" description="Helical" evidence="7">
    <location>
        <begin position="69"/>
        <end position="92"/>
    </location>
</feature>
<organism evidence="8 9">
    <name type="scientific">Elysia crispata</name>
    <name type="common">lettuce slug</name>
    <dbReference type="NCBI Taxonomy" id="231223"/>
    <lineage>
        <taxon>Eukaryota</taxon>
        <taxon>Metazoa</taxon>
        <taxon>Spiralia</taxon>
        <taxon>Lophotrochozoa</taxon>
        <taxon>Mollusca</taxon>
        <taxon>Gastropoda</taxon>
        <taxon>Heterobranchia</taxon>
        <taxon>Euthyneura</taxon>
        <taxon>Panpulmonata</taxon>
        <taxon>Sacoglossa</taxon>
        <taxon>Placobranchoidea</taxon>
        <taxon>Plakobranchidae</taxon>
        <taxon>Elysia</taxon>
    </lineage>
</organism>
<feature type="transmembrane region" description="Helical" evidence="7">
    <location>
        <begin position="179"/>
        <end position="200"/>
    </location>
</feature>
<dbReference type="InterPro" id="IPR029776">
    <property type="entry name" value="TMEM179B"/>
</dbReference>
<accession>A0AAE0Y4N0</accession>
<evidence type="ECO:0000256" key="7">
    <source>
        <dbReference type="SAM" id="Phobius"/>
    </source>
</evidence>
<name>A0AAE0Y4N0_9GAST</name>
<keyword evidence="9" id="KW-1185">Reference proteome</keyword>
<evidence type="ECO:0000256" key="3">
    <source>
        <dbReference type="ARBA" id="ARBA00022989"/>
    </source>
</evidence>
<comment type="subcellular location">
    <subcellularLocation>
        <location evidence="1">Membrane</location>
        <topology evidence="1">Multi-pass membrane protein</topology>
    </subcellularLocation>
</comment>
<feature type="region of interest" description="Disordered" evidence="6">
    <location>
        <begin position="210"/>
        <end position="237"/>
    </location>
</feature>
<dbReference type="PANTHER" id="PTHR31056:SF1">
    <property type="entry name" value="TRANSMEMBRANE PROTEIN 179B"/>
    <property type="match status" value="1"/>
</dbReference>
<feature type="transmembrane region" description="Helical" evidence="7">
    <location>
        <begin position="104"/>
        <end position="130"/>
    </location>
</feature>
<comment type="similarity">
    <text evidence="5">Belongs to the TMEM179 family.</text>
</comment>
<dbReference type="PANTHER" id="PTHR31056">
    <property type="entry name" value="TRANSMEMBRANE PROTEIN 179B"/>
    <property type="match status" value="1"/>
</dbReference>
<evidence type="ECO:0000256" key="2">
    <source>
        <dbReference type="ARBA" id="ARBA00022692"/>
    </source>
</evidence>
<sequence>MAHGYDIQVFVQALIFFVIVIFGFVVAIPLGMTVVQFDGQCILYTDFKWENSTYANYELSNQMVCNFPVLTFVFTSILYSLAVGLYFLYAACRSNDPNVGFQMWVMPFLLVNALILILLFICCCIISVGLKTTCDNILNSRKEGNTLKKCSDAATFEWNKKNPDYNGTHFYSFSKTSEVAGWITFLIWLVQMALGILRFFRNRRQRSQDMGYEDNESPRSPASDSDMENFATVNPSA</sequence>
<protein>
    <submittedName>
        <fullName evidence="8">Uncharacterized protein</fullName>
    </submittedName>
</protein>
<dbReference type="InterPro" id="IPR059010">
    <property type="entry name" value="TMEM179-179B"/>
</dbReference>
<reference evidence="8" key="1">
    <citation type="journal article" date="2023" name="G3 (Bethesda)">
        <title>A reference genome for the long-term kleptoplast-retaining sea slug Elysia crispata morphotype clarki.</title>
        <authorList>
            <person name="Eastman K.E."/>
            <person name="Pendleton A.L."/>
            <person name="Shaikh M.A."/>
            <person name="Suttiyut T."/>
            <person name="Ogas R."/>
            <person name="Tomko P."/>
            <person name="Gavelis G."/>
            <person name="Widhalm J.R."/>
            <person name="Wisecaver J.H."/>
        </authorList>
    </citation>
    <scope>NUCLEOTIDE SEQUENCE</scope>
    <source>
        <strain evidence="8">ECLA1</strain>
    </source>
</reference>
<dbReference type="Pfam" id="PF26158">
    <property type="entry name" value="Claudin_TMEM179-179B"/>
    <property type="match status" value="1"/>
</dbReference>
<dbReference type="AlphaFoldDB" id="A0AAE0Y4N0"/>
<dbReference type="Proteomes" id="UP001283361">
    <property type="component" value="Unassembled WGS sequence"/>
</dbReference>
<evidence type="ECO:0000256" key="4">
    <source>
        <dbReference type="ARBA" id="ARBA00023136"/>
    </source>
</evidence>
<evidence type="ECO:0000313" key="9">
    <source>
        <dbReference type="Proteomes" id="UP001283361"/>
    </source>
</evidence>
<feature type="transmembrane region" description="Helical" evidence="7">
    <location>
        <begin position="7"/>
        <end position="28"/>
    </location>
</feature>